<feature type="transmembrane region" description="Helical" evidence="8">
    <location>
        <begin position="418"/>
        <end position="437"/>
    </location>
</feature>
<evidence type="ECO:0000256" key="8">
    <source>
        <dbReference type="RuleBase" id="RU361216"/>
    </source>
</evidence>
<name>A0ABR0ZXG8_HUSHU</name>
<gene>
    <name evidence="10" type="ORF">HHUSO_G6331</name>
</gene>
<evidence type="ECO:0000256" key="4">
    <source>
        <dbReference type="ARBA" id="ARBA00022847"/>
    </source>
</evidence>
<dbReference type="InterPro" id="IPR050746">
    <property type="entry name" value="DAACS"/>
</dbReference>
<evidence type="ECO:0000256" key="1">
    <source>
        <dbReference type="ARBA" id="ARBA00004141"/>
    </source>
</evidence>
<accession>A0ABR0ZXG8</accession>
<feature type="transmembrane region" description="Helical" evidence="8">
    <location>
        <begin position="262"/>
        <end position="281"/>
    </location>
</feature>
<evidence type="ECO:0000256" key="5">
    <source>
        <dbReference type="ARBA" id="ARBA00022989"/>
    </source>
</evidence>
<evidence type="ECO:0000256" key="7">
    <source>
        <dbReference type="ARBA" id="ARBA00023180"/>
    </source>
</evidence>
<feature type="transmembrane region" description="Helical" evidence="8">
    <location>
        <begin position="373"/>
        <end position="398"/>
    </location>
</feature>
<organism evidence="10 11">
    <name type="scientific">Huso huso</name>
    <name type="common">Beluga</name>
    <name type="synonym">Acipenser huso</name>
    <dbReference type="NCBI Taxonomy" id="61971"/>
    <lineage>
        <taxon>Eukaryota</taxon>
        <taxon>Metazoa</taxon>
        <taxon>Chordata</taxon>
        <taxon>Craniata</taxon>
        <taxon>Vertebrata</taxon>
        <taxon>Euteleostomi</taxon>
        <taxon>Actinopterygii</taxon>
        <taxon>Chondrostei</taxon>
        <taxon>Acipenseriformes</taxon>
        <taxon>Acipenseridae</taxon>
        <taxon>Huso</taxon>
    </lineage>
</organism>
<evidence type="ECO:0000313" key="11">
    <source>
        <dbReference type="Proteomes" id="UP001369086"/>
    </source>
</evidence>
<dbReference type="InterPro" id="IPR001991">
    <property type="entry name" value="Na-dicarboxylate_symporter"/>
</dbReference>
<proteinExistence type="inferred from homology"/>
<feature type="transmembrane region" description="Helical" evidence="8">
    <location>
        <begin position="224"/>
        <end position="241"/>
    </location>
</feature>
<keyword evidence="4 8" id="KW-0769">Symport</keyword>
<feature type="transmembrane region" description="Helical" evidence="8">
    <location>
        <begin position="122"/>
        <end position="144"/>
    </location>
</feature>
<evidence type="ECO:0000256" key="9">
    <source>
        <dbReference type="SAM" id="MobiDB-lite"/>
    </source>
</evidence>
<sequence length="525" mass="56414">MENTNEINGHAANHTEYTLPAAEVDTDAKKDAQLTAQEKFVRFLKRHLLVILTVSGVLAGVGIGMAVRNMNLTRAQMTYFAFPGEMLLRMLKMIILPLVVCSLISGAASLDTRSLGKLGGIAIAYFLVTTLIASSIAIALAFIIKPGVGAGALNTNSLRLTGTVTNNKETVDSFLDLARNLFPANLVAAAFRSYATDYKTVSIGNATAGNLTYEKIPTGSEIDGMNILGLVLFAIVFGIALRKLGPEGEDLIKFFNSFNEATMVLVSWIMWYVPIGIMFLVGSKLVEMEDVVLLVTSLGKYIFASILGHIIHGGIVLPLIYFGFTRKNPFSFLSGLITPFTTAFATCSSSATLPSMIKCIEDNNGVDKRISRFILPIGATVNMDGAAIFQCIAAVFIAQLNNVELNAGQIFTILYPPAGIPAGGIITIAIILEAIGLPTNDLSLMLAVDWIVDRTTTVVNVEGDALGAGILHHINQQEMKKQAELETVRVEAVPNIKSEEETSPLVTHQNMGVMPSRKGDLESVL</sequence>
<dbReference type="InterPro" id="IPR018107">
    <property type="entry name" value="Na-dicarboxylate_symporter_CS"/>
</dbReference>
<evidence type="ECO:0000256" key="2">
    <source>
        <dbReference type="ARBA" id="ARBA00022448"/>
    </source>
</evidence>
<dbReference type="PROSITE" id="PS00713">
    <property type="entry name" value="NA_DICARBOXYL_SYMP_1"/>
    <property type="match status" value="1"/>
</dbReference>
<dbReference type="PANTHER" id="PTHR11958">
    <property type="entry name" value="SODIUM/DICARBOXYLATE SYMPORTER-RELATED"/>
    <property type="match status" value="1"/>
</dbReference>
<dbReference type="EMBL" id="JAHFZB010000005">
    <property type="protein sequence ID" value="KAK6489517.1"/>
    <property type="molecule type" value="Genomic_DNA"/>
</dbReference>
<keyword evidence="2 8" id="KW-0813">Transport</keyword>
<comment type="caution">
    <text evidence="10">The sequence shown here is derived from an EMBL/GenBank/DDBJ whole genome shotgun (WGS) entry which is preliminary data.</text>
</comment>
<comment type="similarity">
    <text evidence="8">Belongs to the dicarboxylate/amino acid:cation symporter (DAACS) (TC 2.A.23) family.</text>
</comment>
<feature type="region of interest" description="Disordered" evidence="9">
    <location>
        <begin position="499"/>
        <end position="525"/>
    </location>
</feature>
<feature type="transmembrane region" description="Helical" evidence="8">
    <location>
        <begin position="87"/>
        <end position="110"/>
    </location>
</feature>
<evidence type="ECO:0000313" key="10">
    <source>
        <dbReference type="EMBL" id="KAK6489517.1"/>
    </source>
</evidence>
<keyword evidence="3 8" id="KW-0812">Transmembrane</keyword>
<dbReference type="Pfam" id="PF00375">
    <property type="entry name" value="SDF"/>
    <property type="match status" value="1"/>
</dbReference>
<feature type="transmembrane region" description="Helical" evidence="8">
    <location>
        <begin position="48"/>
        <end position="67"/>
    </location>
</feature>
<feature type="transmembrane region" description="Helical" evidence="8">
    <location>
        <begin position="301"/>
        <end position="324"/>
    </location>
</feature>
<dbReference type="InterPro" id="IPR036458">
    <property type="entry name" value="Na:dicarbo_symporter_sf"/>
</dbReference>
<reference evidence="10 11" key="1">
    <citation type="submission" date="2021-05" db="EMBL/GenBank/DDBJ databases">
        <authorList>
            <person name="Zahm M."/>
            <person name="Klopp C."/>
            <person name="Cabau C."/>
            <person name="Kuhl H."/>
            <person name="Suciu R."/>
            <person name="Ciorpac M."/>
            <person name="Holostenco D."/>
            <person name="Gessner J."/>
            <person name="Wuertz S."/>
            <person name="Hohne C."/>
            <person name="Stock M."/>
            <person name="Gislard M."/>
            <person name="Lluch J."/>
            <person name="Milhes M."/>
            <person name="Lampietro C."/>
            <person name="Lopez Roques C."/>
            <person name="Donnadieu C."/>
            <person name="Du K."/>
            <person name="Schartl M."/>
            <person name="Guiguen Y."/>
        </authorList>
    </citation>
    <scope>NUCLEOTIDE SEQUENCE [LARGE SCALE GENOMIC DNA]</scope>
    <source>
        <strain evidence="10">Hh-F2</strain>
        <tissue evidence="10">Blood</tissue>
    </source>
</reference>
<comment type="subcellular location">
    <subcellularLocation>
        <location evidence="1 8">Membrane</location>
        <topology evidence="1 8">Multi-pass membrane protein</topology>
    </subcellularLocation>
</comment>
<keyword evidence="11" id="KW-1185">Reference proteome</keyword>
<dbReference type="Proteomes" id="UP001369086">
    <property type="component" value="Unassembled WGS sequence"/>
</dbReference>
<dbReference type="PANTHER" id="PTHR11958:SF20">
    <property type="entry name" value="NEUTRAL AMINO ACID TRANSPORTER A"/>
    <property type="match status" value="1"/>
</dbReference>
<keyword evidence="7" id="KW-0325">Glycoprotein</keyword>
<keyword evidence="5 8" id="KW-1133">Transmembrane helix</keyword>
<evidence type="ECO:0000256" key="6">
    <source>
        <dbReference type="ARBA" id="ARBA00023136"/>
    </source>
</evidence>
<dbReference type="Gene3D" id="1.10.3860.10">
    <property type="entry name" value="Sodium:dicarboxylate symporter"/>
    <property type="match status" value="1"/>
</dbReference>
<dbReference type="SUPFAM" id="SSF118215">
    <property type="entry name" value="Proton glutamate symport protein"/>
    <property type="match status" value="1"/>
</dbReference>
<dbReference type="PRINTS" id="PR00173">
    <property type="entry name" value="EDTRNSPORT"/>
</dbReference>
<dbReference type="PROSITE" id="PS00714">
    <property type="entry name" value="NA_DICARBOXYL_SYMP_2"/>
    <property type="match status" value="1"/>
</dbReference>
<protein>
    <recommendedName>
        <fullName evidence="8">Amino acid transporter</fullName>
    </recommendedName>
</protein>
<evidence type="ECO:0000256" key="3">
    <source>
        <dbReference type="ARBA" id="ARBA00022692"/>
    </source>
</evidence>
<keyword evidence="6 8" id="KW-0472">Membrane</keyword>